<dbReference type="GO" id="GO:0008929">
    <property type="term" value="F:methylglyoxal synthase activity"/>
    <property type="evidence" value="ECO:0007669"/>
    <property type="project" value="InterPro"/>
</dbReference>
<dbReference type="GO" id="GO:0005829">
    <property type="term" value="C:cytosol"/>
    <property type="evidence" value="ECO:0007669"/>
    <property type="project" value="TreeGrafter"/>
</dbReference>
<dbReference type="SUPFAM" id="SSF111331">
    <property type="entry name" value="NAD kinase/diacylglycerol kinase-like"/>
    <property type="match status" value="1"/>
</dbReference>
<dbReference type="Gene3D" id="2.60.200.40">
    <property type="match status" value="1"/>
</dbReference>
<dbReference type="Pfam" id="PF00781">
    <property type="entry name" value="DAGK_cat"/>
    <property type="match status" value="1"/>
</dbReference>
<dbReference type="STRING" id="648782.SAMN04488554_3383"/>
<keyword evidence="1" id="KW-0472">Membrane</keyword>
<dbReference type="Proteomes" id="UP000199220">
    <property type="component" value="Unassembled WGS sequence"/>
</dbReference>
<dbReference type="InterPro" id="IPR001206">
    <property type="entry name" value="Diacylglycerol_kinase_cat_dom"/>
</dbReference>
<gene>
    <name evidence="3" type="ORF">SAMN04488554_3383</name>
</gene>
<dbReference type="AlphaFoldDB" id="A0A1H5MIH6"/>
<feature type="domain" description="DAGKc" evidence="2">
    <location>
        <begin position="48"/>
        <end position="178"/>
    </location>
</feature>
<protein>
    <submittedName>
        <fullName evidence="3">Diacylglycerol kinase family enzyme</fullName>
    </submittedName>
</protein>
<accession>A0A1H5MIH6</accession>
<evidence type="ECO:0000313" key="4">
    <source>
        <dbReference type="Proteomes" id="UP000199220"/>
    </source>
</evidence>
<evidence type="ECO:0000313" key="3">
    <source>
        <dbReference type="EMBL" id="SEE88527.1"/>
    </source>
</evidence>
<dbReference type="Gene3D" id="3.40.50.10330">
    <property type="entry name" value="Probable inorganic polyphosphate/atp-NAD kinase, domain 1"/>
    <property type="match status" value="1"/>
</dbReference>
<sequence length="375" mass="39422">MTWEQTISLVALVLALAALVVGLVVLQRIRERGARVDPLVTHEPERDRSPGPPAFVVNPIKARDPVGLRRLAGEIADELELAEPLWFETTAEDPGVGQARAAVAAGASVVVAAGGDGTVRAVATALAGTEVPMALLPMGTGNLLARNLDLPLDGTASLVRTALGGTDHPIDIGWLRAHRLSPAAGAALPSPTSEPDGADGDEHLFLVMAGLGFDAAMVAGADDELKSRMGWLAYFFAGARHLHGRKLHVRMRVGEGEVRPLKVRSLLFANCGRLPGGIVLLPDAELNDGWLDVAALDTRGGVLGWSSLFGKVVAQGVGLRKDLPVSPSSIEFWRGREVSVSCDQPEHVQVDGDLIGEATAVTARLQAGGLRVRTR</sequence>
<dbReference type="PANTHER" id="PTHR30492:SF0">
    <property type="entry name" value="METHYLGLYOXAL SYNTHASE"/>
    <property type="match status" value="1"/>
</dbReference>
<dbReference type="GO" id="GO:0016301">
    <property type="term" value="F:kinase activity"/>
    <property type="evidence" value="ECO:0007669"/>
    <property type="project" value="UniProtKB-KW"/>
</dbReference>
<dbReference type="InterPro" id="IPR016064">
    <property type="entry name" value="NAD/diacylglycerol_kinase_sf"/>
</dbReference>
<dbReference type="PANTHER" id="PTHR30492">
    <property type="entry name" value="METHYLGLYOXAL SYNTHASE"/>
    <property type="match status" value="1"/>
</dbReference>
<dbReference type="Pfam" id="PF19279">
    <property type="entry name" value="YegS_C"/>
    <property type="match status" value="1"/>
</dbReference>
<keyword evidence="1" id="KW-1133">Transmembrane helix</keyword>
<name>A0A1H5MIH6_9MICO</name>
<evidence type="ECO:0000256" key="1">
    <source>
        <dbReference type="SAM" id="Phobius"/>
    </source>
</evidence>
<proteinExistence type="predicted"/>
<dbReference type="InterPro" id="IPR045540">
    <property type="entry name" value="YegS/DAGK_C"/>
</dbReference>
<dbReference type="OrthoDB" id="3171056at2"/>
<keyword evidence="4" id="KW-1185">Reference proteome</keyword>
<dbReference type="InterPro" id="IPR017438">
    <property type="entry name" value="ATP-NAD_kinase_N"/>
</dbReference>
<evidence type="ECO:0000259" key="2">
    <source>
        <dbReference type="PROSITE" id="PS50146"/>
    </source>
</evidence>
<dbReference type="RefSeq" id="WP_089774185.1">
    <property type="nucleotide sequence ID" value="NZ_FNTX01000002.1"/>
</dbReference>
<keyword evidence="3" id="KW-0418">Kinase</keyword>
<keyword evidence="1" id="KW-0812">Transmembrane</keyword>
<organism evidence="3 4">
    <name type="scientific">Ruania alba</name>
    <dbReference type="NCBI Taxonomy" id="648782"/>
    <lineage>
        <taxon>Bacteria</taxon>
        <taxon>Bacillati</taxon>
        <taxon>Actinomycetota</taxon>
        <taxon>Actinomycetes</taxon>
        <taxon>Micrococcales</taxon>
        <taxon>Ruaniaceae</taxon>
        <taxon>Ruania</taxon>
    </lineage>
</organism>
<dbReference type="EMBL" id="FNTX01000002">
    <property type="protein sequence ID" value="SEE88527.1"/>
    <property type="molecule type" value="Genomic_DNA"/>
</dbReference>
<feature type="transmembrane region" description="Helical" evidence="1">
    <location>
        <begin position="6"/>
        <end position="26"/>
    </location>
</feature>
<dbReference type="GO" id="GO:0019242">
    <property type="term" value="P:methylglyoxal biosynthetic process"/>
    <property type="evidence" value="ECO:0007669"/>
    <property type="project" value="InterPro"/>
</dbReference>
<dbReference type="PROSITE" id="PS50146">
    <property type="entry name" value="DAGK"/>
    <property type="match status" value="1"/>
</dbReference>
<keyword evidence="3" id="KW-0808">Transferase</keyword>
<dbReference type="InterPro" id="IPR004363">
    <property type="entry name" value="Methylgl_synth"/>
</dbReference>
<reference evidence="4" key="1">
    <citation type="submission" date="2016-10" db="EMBL/GenBank/DDBJ databases">
        <authorList>
            <person name="Varghese N."/>
            <person name="Submissions S."/>
        </authorList>
    </citation>
    <scope>NUCLEOTIDE SEQUENCE [LARGE SCALE GENOMIC DNA]</scope>
    <source>
        <strain evidence="4">DSM 21368</strain>
    </source>
</reference>